<evidence type="ECO:0000313" key="2">
    <source>
        <dbReference type="EMBL" id="GGA90575.1"/>
    </source>
</evidence>
<dbReference type="AlphaFoldDB" id="A0A916WEI1"/>
<dbReference type="PANTHER" id="PTHR34610">
    <property type="entry name" value="SSL7007 PROTEIN"/>
    <property type="match status" value="1"/>
</dbReference>
<evidence type="ECO:0000313" key="3">
    <source>
        <dbReference type="Proteomes" id="UP000620596"/>
    </source>
</evidence>
<evidence type="ECO:0000259" key="1">
    <source>
        <dbReference type="Pfam" id="PF13470"/>
    </source>
</evidence>
<reference evidence="2" key="2">
    <citation type="submission" date="2020-09" db="EMBL/GenBank/DDBJ databases">
        <authorList>
            <person name="Sun Q."/>
            <person name="Zhou Y."/>
        </authorList>
    </citation>
    <scope>NUCLEOTIDE SEQUENCE</scope>
    <source>
        <strain evidence="2">CGMCC 1.15322</strain>
    </source>
</reference>
<reference evidence="2" key="1">
    <citation type="journal article" date="2014" name="Int. J. Syst. Evol. Microbiol.">
        <title>Complete genome sequence of Corynebacterium casei LMG S-19264T (=DSM 44701T), isolated from a smear-ripened cheese.</title>
        <authorList>
            <consortium name="US DOE Joint Genome Institute (JGI-PGF)"/>
            <person name="Walter F."/>
            <person name="Albersmeier A."/>
            <person name="Kalinowski J."/>
            <person name="Ruckert C."/>
        </authorList>
    </citation>
    <scope>NUCLEOTIDE SEQUENCE</scope>
    <source>
        <strain evidence="2">CGMCC 1.15322</strain>
    </source>
</reference>
<proteinExistence type="predicted"/>
<dbReference type="InterPro" id="IPR002716">
    <property type="entry name" value="PIN_dom"/>
</dbReference>
<dbReference type="PANTHER" id="PTHR34610:SF3">
    <property type="entry name" value="SSL7007 PROTEIN"/>
    <property type="match status" value="1"/>
</dbReference>
<dbReference type="Pfam" id="PF13470">
    <property type="entry name" value="PIN_3"/>
    <property type="match status" value="1"/>
</dbReference>
<feature type="domain" description="PIN" evidence="1">
    <location>
        <begin position="10"/>
        <end position="121"/>
    </location>
</feature>
<dbReference type="InterPro" id="IPR029060">
    <property type="entry name" value="PIN-like_dom_sf"/>
</dbReference>
<dbReference type="RefSeq" id="WP_188707058.1">
    <property type="nucleotide sequence ID" value="NZ_BMIG01000002.1"/>
</dbReference>
<accession>A0A916WEI1</accession>
<protein>
    <recommendedName>
        <fullName evidence="1">PIN domain-containing protein</fullName>
    </recommendedName>
</protein>
<dbReference type="NCBIfam" id="TIGR00305">
    <property type="entry name" value="putative toxin-antitoxin system toxin component, PIN family"/>
    <property type="match status" value="1"/>
</dbReference>
<dbReference type="SUPFAM" id="SSF88723">
    <property type="entry name" value="PIN domain-like"/>
    <property type="match status" value="1"/>
</dbReference>
<dbReference type="Proteomes" id="UP000620596">
    <property type="component" value="Unassembled WGS sequence"/>
</dbReference>
<dbReference type="InterPro" id="IPR002850">
    <property type="entry name" value="PIN_toxin-like"/>
</dbReference>
<comment type="caution">
    <text evidence="2">The sequence shown here is derived from an EMBL/GenBank/DDBJ whole genome shotgun (WGS) entry which is preliminary data.</text>
</comment>
<dbReference type="EMBL" id="BMIG01000002">
    <property type="protein sequence ID" value="GGA90575.1"/>
    <property type="molecule type" value="Genomic_DNA"/>
</dbReference>
<name>A0A916WEI1_9BURK</name>
<sequence length="146" mass="16000">METQPQAGDRVVLDTNIVLDLFVFSDASALPLKQALKAGTIDWISTQAMRDELERVLAYPQIVPRLALYQLQAGDVLAAFDRHVRIVETAARASVTCSDADDQIFIDLAVAHQAWLLSKDQAVLSMQKRLLALGVRAQTAIKSVAN</sequence>
<gene>
    <name evidence="2" type="ORF">GCM10011496_09360</name>
</gene>
<organism evidence="2 3">
    <name type="scientific">Polaromonas eurypsychrophila</name>
    <dbReference type="NCBI Taxonomy" id="1614635"/>
    <lineage>
        <taxon>Bacteria</taxon>
        <taxon>Pseudomonadati</taxon>
        <taxon>Pseudomonadota</taxon>
        <taxon>Betaproteobacteria</taxon>
        <taxon>Burkholderiales</taxon>
        <taxon>Comamonadaceae</taxon>
        <taxon>Polaromonas</taxon>
    </lineage>
</organism>
<keyword evidence="3" id="KW-1185">Reference proteome</keyword>